<keyword evidence="2" id="KW-1185">Reference proteome</keyword>
<dbReference type="RefSeq" id="WP_114641416.1">
    <property type="nucleotide sequence ID" value="NZ_JAACIO010000004.1"/>
</dbReference>
<comment type="caution">
    <text evidence="1">The sequence shown here is derived from an EMBL/GenBank/DDBJ whole genome shotgun (WGS) entry which is preliminary data.</text>
</comment>
<evidence type="ECO:0000313" key="2">
    <source>
        <dbReference type="Proteomes" id="UP000263486"/>
    </source>
</evidence>
<gene>
    <name evidence="1" type="ORF">DYH56_03210</name>
</gene>
<protein>
    <submittedName>
        <fullName evidence="1">Uncharacterized protein</fullName>
    </submittedName>
</protein>
<dbReference type="Proteomes" id="UP000263486">
    <property type="component" value="Unassembled WGS sequence"/>
</dbReference>
<accession>A0ABX9KJ63</accession>
<reference evidence="1 2" key="1">
    <citation type="submission" date="2018-08" db="EMBL/GenBank/DDBJ databases">
        <title>Draft genome sequence of Psychrilyobacter sp. strain SD5 isolated from Black Sea water.</title>
        <authorList>
            <person name="Yadav S."/>
            <person name="Villanueva L."/>
            <person name="Damste J.S.S."/>
        </authorList>
    </citation>
    <scope>NUCLEOTIDE SEQUENCE [LARGE SCALE GENOMIC DNA]</scope>
    <source>
        <strain evidence="1 2">SD5</strain>
    </source>
</reference>
<proteinExistence type="predicted"/>
<evidence type="ECO:0000313" key="1">
    <source>
        <dbReference type="EMBL" id="REI42375.1"/>
    </source>
</evidence>
<dbReference type="EMBL" id="QUAJ01000004">
    <property type="protein sequence ID" value="REI42375.1"/>
    <property type="molecule type" value="Genomic_DNA"/>
</dbReference>
<name>A0ABX9KJ63_9FUSO</name>
<sequence>MKHYAYYIDSPTEEVHEAECPNMPAANKINLGTHATAVKAVKAAISKGYTNANGCDHCCSGAHKK</sequence>
<organism evidence="1 2">
    <name type="scientific">Psychrilyobacter piezotolerans</name>
    <dbReference type="NCBI Taxonomy" id="2293438"/>
    <lineage>
        <taxon>Bacteria</taxon>
        <taxon>Fusobacteriati</taxon>
        <taxon>Fusobacteriota</taxon>
        <taxon>Fusobacteriia</taxon>
        <taxon>Fusobacteriales</taxon>
        <taxon>Fusobacteriaceae</taxon>
        <taxon>Psychrilyobacter</taxon>
    </lineage>
</organism>